<feature type="coiled-coil region" evidence="5">
    <location>
        <begin position="359"/>
        <end position="456"/>
    </location>
</feature>
<dbReference type="InterPro" id="IPR036277">
    <property type="entry name" value="SMC_hinge_sf"/>
</dbReference>
<keyword evidence="3" id="KW-0539">Nucleus</keyword>
<feature type="compositionally biased region" description="Basic and acidic residues" evidence="6">
    <location>
        <begin position="256"/>
        <end position="268"/>
    </location>
</feature>
<evidence type="ECO:0000256" key="5">
    <source>
        <dbReference type="SAM" id="Coils"/>
    </source>
</evidence>
<feature type="region of interest" description="Disordered" evidence="6">
    <location>
        <begin position="256"/>
        <end position="277"/>
    </location>
</feature>
<feature type="domain" description="SMC hinge" evidence="7">
    <location>
        <begin position="32"/>
        <end position="151"/>
    </location>
</feature>
<evidence type="ECO:0000256" key="1">
    <source>
        <dbReference type="ARBA" id="ARBA00022618"/>
    </source>
</evidence>
<gene>
    <name evidence="8" type="ORF">PCOR1329_LOCUS33290</name>
</gene>
<keyword evidence="1" id="KW-0132">Cell division</keyword>
<evidence type="ECO:0000259" key="7">
    <source>
        <dbReference type="SMART" id="SM00968"/>
    </source>
</evidence>
<evidence type="ECO:0000256" key="3">
    <source>
        <dbReference type="ARBA" id="ARBA00023242"/>
    </source>
</evidence>
<sequence length="504" mass="56599">MQDIQNITAHERQIQQEQRLQRVSAELAQLVPGVRGRILELCKPVGEQFNVAINVALGGFIDAVVTDTRESSKRCIQCLKERFLDPMTFLPLDNLRGQPPNPLLTEALRNRDGLWPALKCVKARTGCDRAFEFLLGDVVFARSLPEGRRFVFEELRGRGIGCRLVTLDGETISRDGNMGVNSEAARHGATRFHFTGLVDGKAKLEAIDRQLSELHAKGSTGTSHRMQLQEEQSRLEARLREGTQALERCRGDLARQRERLSESRRAEQAARPQAQRLREDLGRLQEEQGRLEEGIDRAVAVHFADLSREMGVKDIRGREREWRQDREKALVAEGRASQRLGAMEAELKMIDQSISEQQSRGTSDALARYRTEIRELQDQQREQTGLQDTAKEQVEALERHLKECQEKEGASDREVALRRRALRQAADKLAEAEHAASAVAAELRGLQDRRRELLRRSVLEDVDVPLLGGGGREALQDAVAAADDQGPRPGGAQARRQRVGVEHG</sequence>
<dbReference type="SMART" id="SM00968">
    <property type="entry name" value="SMC_hinge"/>
    <property type="match status" value="1"/>
</dbReference>
<keyword evidence="9" id="KW-1185">Reference proteome</keyword>
<evidence type="ECO:0000313" key="8">
    <source>
        <dbReference type="EMBL" id="CAK0836942.1"/>
    </source>
</evidence>
<keyword evidence="5" id="KW-0175">Coiled coil</keyword>
<evidence type="ECO:0000256" key="4">
    <source>
        <dbReference type="ARBA" id="ARBA00023306"/>
    </source>
</evidence>
<organism evidence="8 9">
    <name type="scientific">Prorocentrum cordatum</name>
    <dbReference type="NCBI Taxonomy" id="2364126"/>
    <lineage>
        <taxon>Eukaryota</taxon>
        <taxon>Sar</taxon>
        <taxon>Alveolata</taxon>
        <taxon>Dinophyceae</taxon>
        <taxon>Prorocentrales</taxon>
        <taxon>Prorocentraceae</taxon>
        <taxon>Prorocentrum</taxon>
    </lineage>
</organism>
<dbReference type="PANTHER" id="PTHR18937">
    <property type="entry name" value="STRUCTURAL MAINTENANCE OF CHROMOSOMES SMC FAMILY MEMBER"/>
    <property type="match status" value="1"/>
</dbReference>
<dbReference type="InterPro" id="IPR010935">
    <property type="entry name" value="SMC_hinge"/>
</dbReference>
<evidence type="ECO:0000313" key="9">
    <source>
        <dbReference type="Proteomes" id="UP001189429"/>
    </source>
</evidence>
<evidence type="ECO:0000256" key="6">
    <source>
        <dbReference type="SAM" id="MobiDB-lite"/>
    </source>
</evidence>
<evidence type="ECO:0000256" key="2">
    <source>
        <dbReference type="ARBA" id="ARBA00022776"/>
    </source>
</evidence>
<accession>A0ABN9SWX4</accession>
<dbReference type="Proteomes" id="UP001189429">
    <property type="component" value="Unassembled WGS sequence"/>
</dbReference>
<reference evidence="8" key="1">
    <citation type="submission" date="2023-10" db="EMBL/GenBank/DDBJ databases">
        <authorList>
            <person name="Chen Y."/>
            <person name="Shah S."/>
            <person name="Dougan E. K."/>
            <person name="Thang M."/>
            <person name="Chan C."/>
        </authorList>
    </citation>
    <scope>NUCLEOTIDE SEQUENCE [LARGE SCALE GENOMIC DNA]</scope>
</reference>
<dbReference type="Gene3D" id="3.30.70.1620">
    <property type="match status" value="1"/>
</dbReference>
<protein>
    <recommendedName>
        <fullName evidence="7">SMC hinge domain-containing protein</fullName>
    </recommendedName>
</protein>
<keyword evidence="2" id="KW-0498">Mitosis</keyword>
<feature type="region of interest" description="Disordered" evidence="6">
    <location>
        <begin position="479"/>
        <end position="504"/>
    </location>
</feature>
<dbReference type="EMBL" id="CAUYUJ010013936">
    <property type="protein sequence ID" value="CAK0836942.1"/>
    <property type="molecule type" value="Genomic_DNA"/>
</dbReference>
<dbReference type="PANTHER" id="PTHR18937:SF12">
    <property type="entry name" value="STRUCTURAL MAINTENANCE OF CHROMOSOMES PROTEIN"/>
    <property type="match status" value="1"/>
</dbReference>
<dbReference type="SUPFAM" id="SSF75553">
    <property type="entry name" value="Smc hinge domain"/>
    <property type="match status" value="1"/>
</dbReference>
<name>A0ABN9SWX4_9DINO</name>
<comment type="caution">
    <text evidence="8">The sequence shown here is derived from an EMBL/GenBank/DDBJ whole genome shotgun (WGS) entry which is preliminary data.</text>
</comment>
<keyword evidence="4" id="KW-0131">Cell cycle</keyword>
<dbReference type="Gene3D" id="1.20.1060.20">
    <property type="match status" value="1"/>
</dbReference>
<proteinExistence type="predicted"/>
<dbReference type="Pfam" id="PF06470">
    <property type="entry name" value="SMC_hinge"/>
    <property type="match status" value="1"/>
</dbReference>